<proteinExistence type="predicted"/>
<organism evidence="1 2">
    <name type="scientific">Rhizobium phage vB_RleM_P10VF</name>
    <dbReference type="NCBI Taxonomy" id="1527770"/>
    <lineage>
        <taxon>Viruses</taxon>
        <taxon>Duplodnaviria</taxon>
        <taxon>Heunggongvirae</taxon>
        <taxon>Uroviricota</taxon>
        <taxon>Caudoviricetes</taxon>
        <taxon>Pootjesviridae</taxon>
        <taxon>Innesvirus</taxon>
        <taxon>Innesvirus P10VF</taxon>
    </lineage>
</organism>
<dbReference type="EMBL" id="KM199770">
    <property type="protein sequence ID" value="AIK68351.1"/>
    <property type="molecule type" value="Genomic_DNA"/>
</dbReference>
<keyword evidence="2" id="KW-1185">Reference proteome</keyword>
<dbReference type="KEGG" id="vg:22109687"/>
<reference evidence="1 2" key="1">
    <citation type="submission" date="2014-07" db="EMBL/GenBank/DDBJ databases">
        <title>Isolation and characterization of Rhizobium leguminosarum phages from western Canadian soils and complete genome sequences of rhizobiophages vB_RleS_L338C and vB_RleM_P10VF.</title>
        <authorList>
            <person name="Restrepo-Cordoba M."/>
            <person name="Halmillawewa A.P."/>
            <person name="Perry B."/>
            <person name="Hynes M.F."/>
            <person name="Yost C.K."/>
        </authorList>
    </citation>
    <scope>NUCLEOTIDE SEQUENCE [LARGE SCALE GENOMIC DNA]</scope>
</reference>
<sequence>MNKIENGAYSFAMKKAVDHLARNENDLALEEATVAMNIALYHMMEPVDSYYVKQAVAIRNTVFTLRRYDRFMETA</sequence>
<protein>
    <submittedName>
        <fullName evidence="1">Uncharacterized protein</fullName>
    </submittedName>
</protein>
<name>A0A076YQ87_9CAUD</name>
<evidence type="ECO:0000313" key="2">
    <source>
        <dbReference type="Proteomes" id="UP000204140"/>
    </source>
</evidence>
<dbReference type="RefSeq" id="YP_009099877.1">
    <property type="nucleotide sequence ID" value="NC_025429.1"/>
</dbReference>
<dbReference type="OrthoDB" id="40402at10239"/>
<evidence type="ECO:0000313" key="1">
    <source>
        <dbReference type="EMBL" id="AIK68351.1"/>
    </source>
</evidence>
<dbReference type="Proteomes" id="UP000204140">
    <property type="component" value="Segment"/>
</dbReference>
<dbReference type="GeneID" id="22109687"/>
<gene>
    <name evidence="1" type="ORF">P10VF_138</name>
</gene>
<accession>A0A076YQ87</accession>